<gene>
    <name evidence="1" type="ORF">M9458_017963</name>
</gene>
<proteinExistence type="predicted"/>
<comment type="caution">
    <text evidence="1">The sequence shown here is derived from an EMBL/GenBank/DDBJ whole genome shotgun (WGS) entry which is preliminary data.</text>
</comment>
<keyword evidence="2" id="KW-1185">Reference proteome</keyword>
<reference evidence="1 2" key="1">
    <citation type="submission" date="2024-05" db="EMBL/GenBank/DDBJ databases">
        <title>Genome sequencing and assembly of Indian major carp, Cirrhinus mrigala (Hamilton, 1822).</title>
        <authorList>
            <person name="Mohindra V."/>
            <person name="Chowdhury L.M."/>
            <person name="Lal K."/>
            <person name="Jena J.K."/>
        </authorList>
    </citation>
    <scope>NUCLEOTIDE SEQUENCE [LARGE SCALE GENOMIC DNA]</scope>
    <source>
        <strain evidence="1">CM1030</strain>
        <tissue evidence="1">Blood</tissue>
    </source>
</reference>
<sequence length="79" mass="8884">MDHLACREYLPLLLEQGERSLEGHTRLFLVLASLTSYLDDSLCAFYNASLTTTCRAPELRHLCGVDTGEKHISVPHPWA</sequence>
<dbReference type="EMBL" id="JAMKFB020000008">
    <property type="protein sequence ID" value="KAL0186293.1"/>
    <property type="molecule type" value="Genomic_DNA"/>
</dbReference>
<feature type="non-terminal residue" evidence="1">
    <location>
        <position position="79"/>
    </location>
</feature>
<dbReference type="Proteomes" id="UP001529510">
    <property type="component" value="Unassembled WGS sequence"/>
</dbReference>
<dbReference type="AlphaFoldDB" id="A0ABD0QJ82"/>
<name>A0ABD0QJ82_CIRMR</name>
<protein>
    <submittedName>
        <fullName evidence="1">Uncharacterized protein</fullName>
    </submittedName>
</protein>
<evidence type="ECO:0000313" key="1">
    <source>
        <dbReference type="EMBL" id="KAL0186293.1"/>
    </source>
</evidence>
<evidence type="ECO:0000313" key="2">
    <source>
        <dbReference type="Proteomes" id="UP001529510"/>
    </source>
</evidence>
<accession>A0ABD0QJ82</accession>
<organism evidence="1 2">
    <name type="scientific">Cirrhinus mrigala</name>
    <name type="common">Mrigala</name>
    <dbReference type="NCBI Taxonomy" id="683832"/>
    <lineage>
        <taxon>Eukaryota</taxon>
        <taxon>Metazoa</taxon>
        <taxon>Chordata</taxon>
        <taxon>Craniata</taxon>
        <taxon>Vertebrata</taxon>
        <taxon>Euteleostomi</taxon>
        <taxon>Actinopterygii</taxon>
        <taxon>Neopterygii</taxon>
        <taxon>Teleostei</taxon>
        <taxon>Ostariophysi</taxon>
        <taxon>Cypriniformes</taxon>
        <taxon>Cyprinidae</taxon>
        <taxon>Labeoninae</taxon>
        <taxon>Labeonini</taxon>
        <taxon>Cirrhinus</taxon>
    </lineage>
</organism>